<dbReference type="SUPFAM" id="SSF46785">
    <property type="entry name" value="Winged helix' DNA-binding domain"/>
    <property type="match status" value="1"/>
</dbReference>
<keyword evidence="1" id="KW-0805">Transcription regulation</keyword>
<feature type="domain" description="HTH gntR-type" evidence="4">
    <location>
        <begin position="6"/>
        <end position="74"/>
    </location>
</feature>
<dbReference type="Gene3D" id="1.20.120.530">
    <property type="entry name" value="GntR ligand-binding domain-like"/>
    <property type="match status" value="1"/>
</dbReference>
<evidence type="ECO:0000256" key="3">
    <source>
        <dbReference type="ARBA" id="ARBA00023163"/>
    </source>
</evidence>
<dbReference type="SMART" id="SM00895">
    <property type="entry name" value="FCD"/>
    <property type="match status" value="1"/>
</dbReference>
<name>A0A1R1LHH8_9MICC</name>
<keyword evidence="3" id="KW-0804">Transcription</keyword>
<proteinExistence type="predicted"/>
<gene>
    <name evidence="5" type="ORF">BKD30_04290</name>
</gene>
<accession>A0A1R1LHH8</accession>
<dbReference type="RefSeq" id="WP_076702547.1">
    <property type="nucleotide sequence ID" value="NZ_MRDE01000018.1"/>
</dbReference>
<dbReference type="PANTHER" id="PTHR43537:SF44">
    <property type="entry name" value="GNTR FAMILY REGULATORY PROTEIN"/>
    <property type="match status" value="1"/>
</dbReference>
<dbReference type="Proteomes" id="UP000187085">
    <property type="component" value="Unassembled WGS sequence"/>
</dbReference>
<dbReference type="PROSITE" id="PS50949">
    <property type="entry name" value="HTH_GNTR"/>
    <property type="match status" value="1"/>
</dbReference>
<evidence type="ECO:0000256" key="1">
    <source>
        <dbReference type="ARBA" id="ARBA00023015"/>
    </source>
</evidence>
<keyword evidence="6" id="KW-1185">Reference proteome</keyword>
<organism evidence="5 6">
    <name type="scientific">Tersicoccus phoenicis</name>
    <dbReference type="NCBI Taxonomy" id="554083"/>
    <lineage>
        <taxon>Bacteria</taxon>
        <taxon>Bacillati</taxon>
        <taxon>Actinomycetota</taxon>
        <taxon>Actinomycetes</taxon>
        <taxon>Micrococcales</taxon>
        <taxon>Micrococcaceae</taxon>
        <taxon>Tersicoccus</taxon>
    </lineage>
</organism>
<dbReference type="GO" id="GO:0003677">
    <property type="term" value="F:DNA binding"/>
    <property type="evidence" value="ECO:0007669"/>
    <property type="project" value="UniProtKB-KW"/>
</dbReference>
<dbReference type="InterPro" id="IPR000524">
    <property type="entry name" value="Tscrpt_reg_HTH_GntR"/>
</dbReference>
<protein>
    <recommendedName>
        <fullName evidence="4">HTH gntR-type domain-containing protein</fullName>
    </recommendedName>
</protein>
<keyword evidence="2" id="KW-0238">DNA-binding</keyword>
<dbReference type="GO" id="GO:0003700">
    <property type="term" value="F:DNA-binding transcription factor activity"/>
    <property type="evidence" value="ECO:0007669"/>
    <property type="project" value="InterPro"/>
</dbReference>
<dbReference type="Gene3D" id="1.10.10.10">
    <property type="entry name" value="Winged helix-like DNA-binding domain superfamily/Winged helix DNA-binding domain"/>
    <property type="match status" value="1"/>
</dbReference>
<reference evidence="5 6" key="1">
    <citation type="submission" date="2016-12" db="EMBL/GenBank/DDBJ databases">
        <title>Draft genome of Tersicoccus phoenicis 1P05MA.</title>
        <authorList>
            <person name="Nakajima Y."/>
            <person name="Yoshizawa S."/>
            <person name="Nakamura K."/>
            <person name="Ogura Y."/>
            <person name="Hayashi T."/>
            <person name="Kogure K."/>
        </authorList>
    </citation>
    <scope>NUCLEOTIDE SEQUENCE [LARGE SCALE GENOMIC DNA]</scope>
    <source>
        <strain evidence="5 6">1p05MA</strain>
    </source>
</reference>
<dbReference type="InterPro" id="IPR036390">
    <property type="entry name" value="WH_DNA-bd_sf"/>
</dbReference>
<evidence type="ECO:0000313" key="6">
    <source>
        <dbReference type="Proteomes" id="UP000187085"/>
    </source>
</evidence>
<dbReference type="STRING" id="554083.BKD30_04290"/>
<dbReference type="Pfam" id="PF00392">
    <property type="entry name" value="GntR"/>
    <property type="match status" value="1"/>
</dbReference>
<dbReference type="InterPro" id="IPR036388">
    <property type="entry name" value="WH-like_DNA-bd_sf"/>
</dbReference>
<evidence type="ECO:0000259" key="4">
    <source>
        <dbReference type="PROSITE" id="PS50949"/>
    </source>
</evidence>
<comment type="caution">
    <text evidence="5">The sequence shown here is derived from an EMBL/GenBank/DDBJ whole genome shotgun (WGS) entry which is preliminary data.</text>
</comment>
<dbReference type="EMBL" id="MRDE01000018">
    <property type="protein sequence ID" value="OMH26970.1"/>
    <property type="molecule type" value="Genomic_DNA"/>
</dbReference>
<dbReference type="SMART" id="SM00345">
    <property type="entry name" value="HTH_GNTR"/>
    <property type="match status" value="1"/>
</dbReference>
<dbReference type="Pfam" id="PF07729">
    <property type="entry name" value="FCD"/>
    <property type="match status" value="1"/>
</dbReference>
<dbReference type="PRINTS" id="PR00035">
    <property type="entry name" value="HTHGNTR"/>
</dbReference>
<evidence type="ECO:0000313" key="5">
    <source>
        <dbReference type="EMBL" id="OMH26970.1"/>
    </source>
</evidence>
<dbReference type="OrthoDB" id="3567645at2"/>
<dbReference type="PANTHER" id="PTHR43537">
    <property type="entry name" value="TRANSCRIPTIONAL REGULATOR, GNTR FAMILY"/>
    <property type="match status" value="1"/>
</dbReference>
<dbReference type="InterPro" id="IPR011711">
    <property type="entry name" value="GntR_C"/>
</dbReference>
<sequence>MELTGTPLTDQVRRALIAYIDERNLAAGDALPSTAELSERFGVSRPVVREALSALAALGLIELSNGRHAVVKELDEQLITLYLSRALRSTPRRLTALMELRVPLEIQAAALAAERATDAEREALSVLVHGMTGQIGKADAYVRLDLQLHRQIAVLGGNPALLGITDAVRGQVFDAMTRLRALREERGLVGAEHREHDAVVAAIVAGDAEAAGEAMRAHLRTTGQLVAVLDDATATSPTQPV</sequence>
<dbReference type="AlphaFoldDB" id="A0A1R1LHH8"/>
<evidence type="ECO:0000256" key="2">
    <source>
        <dbReference type="ARBA" id="ARBA00023125"/>
    </source>
</evidence>
<dbReference type="SUPFAM" id="SSF48008">
    <property type="entry name" value="GntR ligand-binding domain-like"/>
    <property type="match status" value="1"/>
</dbReference>
<dbReference type="InterPro" id="IPR008920">
    <property type="entry name" value="TF_FadR/GntR_C"/>
</dbReference>